<evidence type="ECO:0000256" key="2">
    <source>
        <dbReference type="ARBA" id="ARBA00022692"/>
    </source>
</evidence>
<feature type="region of interest" description="Disordered" evidence="5">
    <location>
        <begin position="541"/>
        <end position="591"/>
    </location>
</feature>
<protein>
    <submittedName>
        <fullName evidence="8">Oidioi.mRNA.OKI2018_I69.PAR.g11608.t1.cds</fullName>
    </submittedName>
</protein>
<evidence type="ECO:0000256" key="6">
    <source>
        <dbReference type="SAM" id="Phobius"/>
    </source>
</evidence>
<evidence type="ECO:0000256" key="1">
    <source>
        <dbReference type="ARBA" id="ARBA00004141"/>
    </source>
</evidence>
<keyword evidence="9" id="KW-1185">Reference proteome</keyword>
<dbReference type="EMBL" id="OU015568">
    <property type="protein sequence ID" value="CAG5087692.1"/>
    <property type="molecule type" value="Genomic_DNA"/>
</dbReference>
<evidence type="ECO:0000313" key="8">
    <source>
        <dbReference type="EMBL" id="CAG5087692.1"/>
    </source>
</evidence>
<feature type="transmembrane region" description="Helical" evidence="6">
    <location>
        <begin position="267"/>
        <end position="291"/>
    </location>
</feature>
<dbReference type="InterPro" id="IPR000832">
    <property type="entry name" value="GPCR_2_secretin-like"/>
</dbReference>
<feature type="transmembrane region" description="Helical" evidence="6">
    <location>
        <begin position="234"/>
        <end position="255"/>
    </location>
</feature>
<gene>
    <name evidence="8" type="ORF">OKIOD_LOCUS3166</name>
</gene>
<evidence type="ECO:0000259" key="7">
    <source>
        <dbReference type="PROSITE" id="PS50261"/>
    </source>
</evidence>
<organism evidence="8 9">
    <name type="scientific">Oikopleura dioica</name>
    <name type="common">Tunicate</name>
    <dbReference type="NCBI Taxonomy" id="34765"/>
    <lineage>
        <taxon>Eukaryota</taxon>
        <taxon>Metazoa</taxon>
        <taxon>Chordata</taxon>
        <taxon>Tunicata</taxon>
        <taxon>Appendicularia</taxon>
        <taxon>Copelata</taxon>
        <taxon>Oikopleuridae</taxon>
        <taxon>Oikopleura</taxon>
    </lineage>
</organism>
<dbReference type="PROSITE" id="PS50261">
    <property type="entry name" value="G_PROTEIN_RECEP_F2_4"/>
    <property type="match status" value="1"/>
</dbReference>
<evidence type="ECO:0000256" key="4">
    <source>
        <dbReference type="ARBA" id="ARBA00023136"/>
    </source>
</evidence>
<proteinExistence type="predicted"/>
<feature type="transmembrane region" description="Helical" evidence="6">
    <location>
        <begin position="101"/>
        <end position="127"/>
    </location>
</feature>
<comment type="subcellular location">
    <subcellularLocation>
        <location evidence="1">Membrane</location>
        <topology evidence="1">Multi-pass membrane protein</topology>
    </subcellularLocation>
</comment>
<evidence type="ECO:0000256" key="3">
    <source>
        <dbReference type="ARBA" id="ARBA00022989"/>
    </source>
</evidence>
<sequence length="591" mass="67011">MGACFPEAALNTQNEFSCSFDDDYGADISYTKINCDAKGWSSVEDALKDCNYGDESVDYDSNMSYDISYQDYSSSSFTNYTDTNDSAIYPMSPEMSTSIKYMGYTMTLATISLIFCLISFILMSILLRKCTRIYIHMNLLAAFMLRHTTFIAFYLFKSIQWKVKVEPRLGEVEKNLIDLNNNTYGGWNRYVLALGDSDLPELKGVSDGTCAALSEFEVCRCQLQCLLYPVFQKYSVLVCFSWLACEGIYLVMLHLKPLLLIQRFNPMRWFLGLSWGLPLIPVGLWAALAYHNCVDGYATDQEDNYERIIEIPIYIYIIICAVVFVVIIYGIFQKLNAPHHGSGRSRVFGVLKAAVSLIPLLGMQHVALPFATALDDEVIRKMYPVFLVLSQCSGIIVSILYCFLSAEIREAIERRWKQHQELRDIYNEISTRRQSRDSSSESSKISQLFSRFRRRSEASTFSILRQPSSEPNVHRVEEDASEGDPVIPLFDPCYKRPSTCSKHSDFSNGYYSGLSDNSESAVNTITDTKLLSRAPLLEINETSFDESPSSPPTEMTDVLESSTENRKNNHDLPTVTFPEKTSDDNDENPDV</sequence>
<keyword evidence="4 6" id="KW-0472">Membrane</keyword>
<feature type="transmembrane region" description="Helical" evidence="6">
    <location>
        <begin position="139"/>
        <end position="156"/>
    </location>
</feature>
<keyword evidence="3 6" id="KW-1133">Transmembrane helix</keyword>
<feature type="transmembrane region" description="Helical" evidence="6">
    <location>
        <begin position="311"/>
        <end position="332"/>
    </location>
</feature>
<dbReference type="InterPro" id="IPR050332">
    <property type="entry name" value="GPCR_2"/>
</dbReference>
<feature type="transmembrane region" description="Helical" evidence="6">
    <location>
        <begin position="383"/>
        <end position="404"/>
    </location>
</feature>
<dbReference type="PRINTS" id="PR00249">
    <property type="entry name" value="GPCRSECRETIN"/>
</dbReference>
<feature type="domain" description="G-protein coupled receptors family 2 profile 2" evidence="7">
    <location>
        <begin position="98"/>
        <end position="405"/>
    </location>
</feature>
<name>A0ABN7S294_OIKDI</name>
<dbReference type="InterPro" id="IPR017981">
    <property type="entry name" value="GPCR_2-like_7TM"/>
</dbReference>
<accession>A0ABN7S294</accession>
<dbReference type="Pfam" id="PF00002">
    <property type="entry name" value="7tm_2"/>
    <property type="match status" value="1"/>
</dbReference>
<dbReference type="Proteomes" id="UP001158576">
    <property type="component" value="Chromosome PAR"/>
</dbReference>
<feature type="transmembrane region" description="Helical" evidence="6">
    <location>
        <begin position="353"/>
        <end position="371"/>
    </location>
</feature>
<keyword evidence="2 6" id="KW-0812">Transmembrane</keyword>
<reference evidence="8 9" key="1">
    <citation type="submission" date="2021-04" db="EMBL/GenBank/DDBJ databases">
        <authorList>
            <person name="Bliznina A."/>
        </authorList>
    </citation>
    <scope>NUCLEOTIDE SEQUENCE [LARGE SCALE GENOMIC DNA]</scope>
</reference>
<dbReference type="SUPFAM" id="SSF81321">
    <property type="entry name" value="Family A G protein-coupled receptor-like"/>
    <property type="match status" value="1"/>
</dbReference>
<dbReference type="PANTHER" id="PTHR45620">
    <property type="entry name" value="PDF RECEPTOR-LIKE PROTEIN-RELATED"/>
    <property type="match status" value="1"/>
</dbReference>
<dbReference type="Gene3D" id="1.20.1070.10">
    <property type="entry name" value="Rhodopsin 7-helix transmembrane proteins"/>
    <property type="match status" value="1"/>
</dbReference>
<evidence type="ECO:0000313" key="9">
    <source>
        <dbReference type="Proteomes" id="UP001158576"/>
    </source>
</evidence>
<evidence type="ECO:0000256" key="5">
    <source>
        <dbReference type="SAM" id="MobiDB-lite"/>
    </source>
</evidence>